<evidence type="ECO:0000313" key="2">
    <source>
        <dbReference type="Proteomes" id="UP000825729"/>
    </source>
</evidence>
<dbReference type="Proteomes" id="UP000825729">
    <property type="component" value="Unassembled WGS sequence"/>
</dbReference>
<reference evidence="1 2" key="1">
    <citation type="submission" date="2021-07" db="EMBL/GenBank/DDBJ databases">
        <title>The Aristolochia fimbriata genome: insights into angiosperm evolution, floral development and chemical biosynthesis.</title>
        <authorList>
            <person name="Jiao Y."/>
        </authorList>
    </citation>
    <scope>NUCLEOTIDE SEQUENCE [LARGE SCALE GENOMIC DNA]</scope>
    <source>
        <strain evidence="1">IBCAS-2021</strain>
        <tissue evidence="1">Leaf</tissue>
    </source>
</reference>
<dbReference type="AlphaFoldDB" id="A0AAV7F0A1"/>
<accession>A0AAV7F0A1</accession>
<protein>
    <submittedName>
        <fullName evidence="1">Uncharacterized protein</fullName>
    </submittedName>
</protein>
<evidence type="ECO:0000313" key="1">
    <source>
        <dbReference type="EMBL" id="KAG9453820.1"/>
    </source>
</evidence>
<name>A0AAV7F0A1_ARIFI</name>
<comment type="caution">
    <text evidence="1">The sequence shown here is derived from an EMBL/GenBank/DDBJ whole genome shotgun (WGS) entry which is preliminary data.</text>
</comment>
<gene>
    <name evidence="1" type="ORF">H6P81_006724</name>
</gene>
<sequence length="211" mass="23304">MGTTLAMGEWVCSTDFTIADLDSFNVILGLDFLYSCKAFVIPYCGAIGFMREEGLYMYSREGTIVNKKAGLLSGLQLERSLEDGVNYKAAEEQSSNATRTSALWRWEYVTGRAACMDKAHSRPSTYTAKGQLGHAFTRVEYFPWGSLWANPTPRPLANGQVNGLTDQGATGQDNLVAHRWVNGRTAHWAMSHTCGLGRIRIGEFEFELGGI</sequence>
<organism evidence="1 2">
    <name type="scientific">Aristolochia fimbriata</name>
    <name type="common">White veined hardy Dutchman's pipe vine</name>
    <dbReference type="NCBI Taxonomy" id="158543"/>
    <lineage>
        <taxon>Eukaryota</taxon>
        <taxon>Viridiplantae</taxon>
        <taxon>Streptophyta</taxon>
        <taxon>Embryophyta</taxon>
        <taxon>Tracheophyta</taxon>
        <taxon>Spermatophyta</taxon>
        <taxon>Magnoliopsida</taxon>
        <taxon>Magnoliidae</taxon>
        <taxon>Piperales</taxon>
        <taxon>Aristolochiaceae</taxon>
        <taxon>Aristolochia</taxon>
    </lineage>
</organism>
<proteinExistence type="predicted"/>
<dbReference type="EMBL" id="JAINDJ010000003">
    <property type="protein sequence ID" value="KAG9453820.1"/>
    <property type="molecule type" value="Genomic_DNA"/>
</dbReference>
<keyword evidence="2" id="KW-1185">Reference proteome</keyword>